<evidence type="ECO:0000313" key="3">
    <source>
        <dbReference type="Proteomes" id="UP000721954"/>
    </source>
</evidence>
<sequence length="90" mass="9279">MTRDHEMTTGRSAQETAGAGARRCPPWSRSGRPARAVRVVVATTAPPAAGGLRRGQQRHVAGERRTRGPVSVTGKASVPKIGPPLAGTGS</sequence>
<dbReference type="RefSeq" id="WP_209208715.1">
    <property type="nucleotide sequence ID" value="NZ_JAFFZM010000001.1"/>
</dbReference>
<keyword evidence="3" id="KW-1185">Reference proteome</keyword>
<reference evidence="2 3" key="1">
    <citation type="submission" date="2021-02" db="EMBL/GenBank/DDBJ databases">
        <title>Streptomyces spirodelae sp. nov., isolated from duckweed.</title>
        <authorList>
            <person name="Saimee Y."/>
            <person name="Duangmal K."/>
        </authorList>
    </citation>
    <scope>NUCLEOTIDE SEQUENCE [LARGE SCALE GENOMIC DNA]</scope>
    <source>
        <strain evidence="2 3">DSM 42105</strain>
    </source>
</reference>
<protein>
    <submittedName>
        <fullName evidence="2">Uncharacterized protein</fullName>
    </submittedName>
</protein>
<comment type="caution">
    <text evidence="2">The sequence shown here is derived from an EMBL/GenBank/DDBJ whole genome shotgun (WGS) entry which is preliminary data.</text>
</comment>
<proteinExistence type="predicted"/>
<organism evidence="2 3">
    <name type="scientific">Streptomyces smyrnaeus</name>
    <dbReference type="NCBI Taxonomy" id="1387713"/>
    <lineage>
        <taxon>Bacteria</taxon>
        <taxon>Bacillati</taxon>
        <taxon>Actinomycetota</taxon>
        <taxon>Actinomycetes</taxon>
        <taxon>Kitasatosporales</taxon>
        <taxon>Streptomycetaceae</taxon>
        <taxon>Streptomyces</taxon>
    </lineage>
</organism>
<feature type="compositionally biased region" description="Low complexity" evidence="1">
    <location>
        <begin position="31"/>
        <end position="51"/>
    </location>
</feature>
<feature type="region of interest" description="Disordered" evidence="1">
    <location>
        <begin position="1"/>
        <end position="90"/>
    </location>
</feature>
<dbReference type="EMBL" id="JAFFZM010000001">
    <property type="protein sequence ID" value="MBO8196825.1"/>
    <property type="molecule type" value="Genomic_DNA"/>
</dbReference>
<dbReference type="Proteomes" id="UP000721954">
    <property type="component" value="Unassembled WGS sequence"/>
</dbReference>
<accession>A0ABS3XNE2</accession>
<gene>
    <name evidence="2" type="ORF">JW613_00635</name>
</gene>
<evidence type="ECO:0000313" key="2">
    <source>
        <dbReference type="EMBL" id="MBO8196825.1"/>
    </source>
</evidence>
<dbReference type="GeneID" id="96257089"/>
<name>A0ABS3XNE2_9ACTN</name>
<evidence type="ECO:0000256" key="1">
    <source>
        <dbReference type="SAM" id="MobiDB-lite"/>
    </source>
</evidence>